<dbReference type="AlphaFoldDB" id="A0AAF0Y7B3"/>
<dbReference type="InterPro" id="IPR036389">
    <property type="entry name" value="RNase_III_sf"/>
</dbReference>
<accession>A0AAF0Y7B3</accession>
<protein>
    <recommendedName>
        <fullName evidence="1">RNase III domain-containing protein</fullName>
    </recommendedName>
</protein>
<evidence type="ECO:0000313" key="3">
    <source>
        <dbReference type="Proteomes" id="UP000827549"/>
    </source>
</evidence>
<dbReference type="Pfam" id="PF14622">
    <property type="entry name" value="Ribonucleas_3_3"/>
    <property type="match status" value="1"/>
</dbReference>
<dbReference type="GO" id="GO:0004525">
    <property type="term" value="F:ribonuclease III activity"/>
    <property type="evidence" value="ECO:0007669"/>
    <property type="project" value="InterPro"/>
</dbReference>
<evidence type="ECO:0000313" key="2">
    <source>
        <dbReference type="EMBL" id="WOO79036.1"/>
    </source>
</evidence>
<dbReference type="SUPFAM" id="SSF69065">
    <property type="entry name" value="RNase III domain-like"/>
    <property type="match status" value="1"/>
</dbReference>
<reference evidence="2" key="1">
    <citation type="submission" date="2023-10" db="EMBL/GenBank/DDBJ databases">
        <authorList>
            <person name="Noh H."/>
        </authorList>
    </citation>
    <scope>NUCLEOTIDE SEQUENCE</scope>
    <source>
        <strain evidence="2">DUCC4014</strain>
    </source>
</reference>
<dbReference type="GeneID" id="87805820"/>
<gene>
    <name evidence="2" type="ORF">LOC62_02G002573</name>
</gene>
<sequence length="166" mass="18937">MAVYVVENAPFKNITYKLPQLPKGVLRKTLTHRTVGGYKASYEALEFIGDGYLEAAAKHLVGPWQIGASAKHTIVTLMARNSTIAQITIQFGLHEKIRIHPNEHPTSHQWTKIYGDVFEAFIAAYWEAKDVKEGLNFTVRVITPICLWMKDELEKGNLWSREWTPK</sequence>
<name>A0AAF0Y7B3_9TREE</name>
<dbReference type="GO" id="GO:0006396">
    <property type="term" value="P:RNA processing"/>
    <property type="evidence" value="ECO:0007669"/>
    <property type="project" value="InterPro"/>
</dbReference>
<dbReference type="InterPro" id="IPR000999">
    <property type="entry name" value="RNase_III_dom"/>
</dbReference>
<dbReference type="PROSITE" id="PS50142">
    <property type="entry name" value="RNASE_3_2"/>
    <property type="match status" value="1"/>
</dbReference>
<organism evidence="2 3">
    <name type="scientific">Vanrija pseudolonga</name>
    <dbReference type="NCBI Taxonomy" id="143232"/>
    <lineage>
        <taxon>Eukaryota</taxon>
        <taxon>Fungi</taxon>
        <taxon>Dikarya</taxon>
        <taxon>Basidiomycota</taxon>
        <taxon>Agaricomycotina</taxon>
        <taxon>Tremellomycetes</taxon>
        <taxon>Trichosporonales</taxon>
        <taxon>Trichosporonaceae</taxon>
        <taxon>Vanrija</taxon>
    </lineage>
</organism>
<dbReference type="SMART" id="SM00535">
    <property type="entry name" value="RIBOc"/>
    <property type="match status" value="1"/>
</dbReference>
<dbReference type="Gene3D" id="1.10.1520.10">
    <property type="entry name" value="Ribonuclease III domain"/>
    <property type="match status" value="1"/>
</dbReference>
<dbReference type="Proteomes" id="UP000827549">
    <property type="component" value="Chromosome 2"/>
</dbReference>
<dbReference type="RefSeq" id="XP_062625068.1">
    <property type="nucleotide sequence ID" value="XM_062769084.1"/>
</dbReference>
<dbReference type="EMBL" id="CP086715">
    <property type="protein sequence ID" value="WOO79036.1"/>
    <property type="molecule type" value="Genomic_DNA"/>
</dbReference>
<keyword evidence="3" id="KW-1185">Reference proteome</keyword>
<feature type="domain" description="RNase III" evidence="1">
    <location>
        <begin position="7"/>
        <end position="130"/>
    </location>
</feature>
<proteinExistence type="predicted"/>
<evidence type="ECO:0000259" key="1">
    <source>
        <dbReference type="PROSITE" id="PS50142"/>
    </source>
</evidence>
<dbReference type="CDD" id="cd00593">
    <property type="entry name" value="RIBOc"/>
    <property type="match status" value="1"/>
</dbReference>